<sequence length="257" mass="28298">IVNPLPDFQVTTPQIVCNNGPSITISVENPGDIYDYVWTDPDSNTVIGSFINVGPNQGGLYTVTATTTNGTGCTRTRTIQVNESIIATITQDDVTIVDDSDNNSITIDPTNLGIGDYEYALSDENNVIIHSYQDSPIFERLEGGFYNILVRDKNGCGEVSLLVSVVEFPKFFTPNNDGINDTWIVKGANSTFFPESSIYIFNRFGKVVANIPIDSQGWSGEYGGNRLPSDDYWFAIKLVDPQGAIRERKGNFSLLRK</sequence>
<feature type="non-terminal residue" evidence="1">
    <location>
        <position position="1"/>
    </location>
</feature>
<proteinExistence type="predicted"/>
<dbReference type="SUPFAM" id="SSF49299">
    <property type="entry name" value="PKD domain"/>
    <property type="match status" value="1"/>
</dbReference>
<evidence type="ECO:0000313" key="1">
    <source>
        <dbReference type="EMBL" id="MDT7833231.1"/>
    </source>
</evidence>
<dbReference type="Proteomes" id="UP001257277">
    <property type="component" value="Unassembled WGS sequence"/>
</dbReference>
<dbReference type="RefSeq" id="WP_349242480.1">
    <property type="nucleotide sequence ID" value="NZ_JAVTTO010000004.1"/>
</dbReference>
<evidence type="ECO:0000313" key="2">
    <source>
        <dbReference type="Proteomes" id="UP001257277"/>
    </source>
</evidence>
<protein>
    <submittedName>
        <fullName evidence="1">T9SS type B sorting domain-containing protein</fullName>
    </submittedName>
</protein>
<reference evidence="1 2" key="1">
    <citation type="submission" date="2023-09" db="EMBL/GenBank/DDBJ databases">
        <title>Novel taxa isolated from Blanes Bay.</title>
        <authorList>
            <person name="Rey-Velasco X."/>
            <person name="Lucena T."/>
        </authorList>
    </citation>
    <scope>NUCLEOTIDE SEQUENCE [LARGE SCALE GENOMIC DNA]</scope>
    <source>
        <strain evidence="1 2">S356</strain>
    </source>
</reference>
<dbReference type="InterPro" id="IPR013783">
    <property type="entry name" value="Ig-like_fold"/>
</dbReference>
<keyword evidence="2" id="KW-1185">Reference proteome</keyword>
<name>A0ABU3LHP8_9FLAO</name>
<dbReference type="Pfam" id="PF13585">
    <property type="entry name" value="CHU_C"/>
    <property type="match status" value="1"/>
</dbReference>
<gene>
    <name evidence="1" type="ORF">RQM59_12610</name>
</gene>
<dbReference type="NCBIfam" id="TIGR04131">
    <property type="entry name" value="Bac_Flav_CTERM"/>
    <property type="match status" value="1"/>
</dbReference>
<dbReference type="InterPro" id="IPR026341">
    <property type="entry name" value="T9SS_type_B"/>
</dbReference>
<dbReference type="InterPro" id="IPR035986">
    <property type="entry name" value="PKD_dom_sf"/>
</dbReference>
<organism evidence="1 2">
    <name type="scientific">Asprobacillus argus</name>
    <dbReference type="NCBI Taxonomy" id="3076534"/>
    <lineage>
        <taxon>Bacteria</taxon>
        <taxon>Pseudomonadati</taxon>
        <taxon>Bacteroidota</taxon>
        <taxon>Flavobacteriia</taxon>
        <taxon>Flavobacteriales</taxon>
        <taxon>Flavobacteriaceae</taxon>
        <taxon>Asprobacillus</taxon>
    </lineage>
</organism>
<dbReference type="Gene3D" id="2.60.40.10">
    <property type="entry name" value="Immunoglobulins"/>
    <property type="match status" value="1"/>
</dbReference>
<accession>A0ABU3LHP8</accession>
<comment type="caution">
    <text evidence="1">The sequence shown here is derived from an EMBL/GenBank/DDBJ whole genome shotgun (WGS) entry which is preliminary data.</text>
</comment>
<dbReference type="EMBL" id="JAVTTO010000004">
    <property type="protein sequence ID" value="MDT7833231.1"/>
    <property type="molecule type" value="Genomic_DNA"/>
</dbReference>